<dbReference type="Proteomes" id="UP000325785">
    <property type="component" value="Plasmid pRIdsm_01"/>
</dbReference>
<keyword evidence="2" id="KW-0614">Plasmid</keyword>
<feature type="domain" description="WGR" evidence="1">
    <location>
        <begin position="7"/>
        <end position="98"/>
    </location>
</feature>
<gene>
    <name evidence="2" type="ORF">RIdsm_05653</name>
</gene>
<evidence type="ECO:0000313" key="3">
    <source>
        <dbReference type="Proteomes" id="UP000325785"/>
    </source>
</evidence>
<accession>A0A5P3AKH7</accession>
<dbReference type="SUPFAM" id="SSF142921">
    <property type="entry name" value="WGR domain-like"/>
    <property type="match status" value="1"/>
</dbReference>
<name>A0A5P3AKH7_9RHOB</name>
<dbReference type="CDD" id="cd07996">
    <property type="entry name" value="WGR_MMR_like"/>
    <property type="match status" value="1"/>
</dbReference>
<dbReference type="InterPro" id="IPR036930">
    <property type="entry name" value="WGR_dom_sf"/>
</dbReference>
<dbReference type="SMART" id="SM00773">
    <property type="entry name" value="WGR"/>
    <property type="match status" value="1"/>
</dbReference>
<dbReference type="AlphaFoldDB" id="A0A5P3AKH7"/>
<proteinExistence type="predicted"/>
<protein>
    <submittedName>
        <fullName evidence="2">WGR domain protein</fullName>
    </submittedName>
</protein>
<dbReference type="EMBL" id="CP031599">
    <property type="protein sequence ID" value="QEW29807.1"/>
    <property type="molecule type" value="Genomic_DNA"/>
</dbReference>
<evidence type="ECO:0000259" key="1">
    <source>
        <dbReference type="PROSITE" id="PS51977"/>
    </source>
</evidence>
<reference evidence="2 3" key="1">
    <citation type="submission" date="2018-08" db="EMBL/GenBank/DDBJ databases">
        <title>Genetic Globetrotter - A new plasmid hitch-hiking vast phylogenetic and geographic distances.</title>
        <authorList>
            <person name="Vollmers J."/>
            <person name="Petersen J."/>
        </authorList>
    </citation>
    <scope>NUCLEOTIDE SEQUENCE [LARGE SCALE GENOMIC DNA]</scope>
    <source>
        <strain evidence="2 3">DSM 26383</strain>
        <plasmid evidence="3">pridsm_01</plasmid>
    </source>
</reference>
<organism evidence="2 3">
    <name type="scientific">Roseovarius indicus</name>
    <dbReference type="NCBI Taxonomy" id="540747"/>
    <lineage>
        <taxon>Bacteria</taxon>
        <taxon>Pseudomonadati</taxon>
        <taxon>Pseudomonadota</taxon>
        <taxon>Alphaproteobacteria</taxon>
        <taxon>Rhodobacterales</taxon>
        <taxon>Roseobacteraceae</taxon>
        <taxon>Roseovarius</taxon>
    </lineage>
</organism>
<dbReference type="Pfam" id="PF05406">
    <property type="entry name" value="WGR"/>
    <property type="match status" value="1"/>
</dbReference>
<dbReference type="Gene3D" id="2.20.140.10">
    <property type="entry name" value="WGR domain"/>
    <property type="match status" value="1"/>
</dbReference>
<dbReference type="KEGG" id="rid:RIdsm_05653"/>
<dbReference type="InterPro" id="IPR008893">
    <property type="entry name" value="WGR_domain"/>
</dbReference>
<evidence type="ECO:0000313" key="2">
    <source>
        <dbReference type="EMBL" id="QEW29807.1"/>
    </source>
</evidence>
<dbReference type="PROSITE" id="PS51977">
    <property type="entry name" value="WGR"/>
    <property type="match status" value="1"/>
</dbReference>
<dbReference type="InterPro" id="IPR049809">
    <property type="entry name" value="YehF/YfeS-like_WGR"/>
</dbReference>
<sequence>MFDISQQMEVFPTTVDLKRIDPSLNMRRFYRMSVQPDLFGGACLVREWGRIGFRGQMLIEQHEDEGRAVNALMKLAATKNRRGYQAFGNSSETTRNSVVFMGTADCDGNVDVLDVGEPRR</sequence>
<geneLocation type="plasmid" evidence="3">
    <name>pridsm_01</name>
</geneLocation>